<dbReference type="InterPro" id="IPR002035">
    <property type="entry name" value="VWF_A"/>
</dbReference>
<evidence type="ECO:0000256" key="1">
    <source>
        <dbReference type="ARBA" id="ARBA00022737"/>
    </source>
</evidence>
<feature type="domain" description="VWFA" evidence="4">
    <location>
        <begin position="95"/>
        <end position="246"/>
    </location>
</feature>
<protein>
    <recommendedName>
        <fullName evidence="4">VWFA domain-containing protein</fullName>
    </recommendedName>
</protein>
<dbReference type="InterPro" id="IPR036465">
    <property type="entry name" value="vWFA_dom_sf"/>
</dbReference>
<dbReference type="HOGENOM" id="CLU_024570_3_2_4"/>
<dbReference type="PROSITE" id="PS50005">
    <property type="entry name" value="TPR"/>
    <property type="match status" value="1"/>
</dbReference>
<dbReference type="SUPFAM" id="SSF48452">
    <property type="entry name" value="TPR-like"/>
    <property type="match status" value="1"/>
</dbReference>
<dbReference type="Proteomes" id="UP000007564">
    <property type="component" value="Chromosome"/>
</dbReference>
<dbReference type="InterPro" id="IPR050768">
    <property type="entry name" value="UPF0353/GerABKA_families"/>
</dbReference>
<dbReference type="SMART" id="SM00028">
    <property type="entry name" value="TPR"/>
    <property type="match status" value="1"/>
</dbReference>
<proteinExistence type="predicted"/>
<dbReference type="EMBL" id="HE965806">
    <property type="protein sequence ID" value="CCJ52466.1"/>
    <property type="molecule type" value="Genomic_DNA"/>
</dbReference>
<gene>
    <name evidence="5" type="ORF">BN112_0548</name>
</gene>
<dbReference type="Pfam" id="PF13519">
    <property type="entry name" value="VWA_2"/>
    <property type="match status" value="1"/>
</dbReference>
<dbReference type="KEGG" id="bbh:BN112_0548"/>
<dbReference type="InterPro" id="IPR019734">
    <property type="entry name" value="TPR_rpt"/>
</dbReference>
<sequence>MDIDLSAFHFLRPWWLLAVPLAALLWWARRGERGAPGRDLRIAPALLPYLVLRTPGSRGPRPIDALALFLALGGVAAAGPAWQRDEPAYLDNVAPLIVALDLSASMDGADVPPTRLEAARRVLRDLAARRAAARTGLIAYAGSSHLVLPPTDDAGLLDLFAQALATGLIERPGRDADGAIALAAQALAAERAGGTLLILTDGADRARMDAVRRQAQAARDMQVLVMAVGVNGIDTQALQELARAAGAALGSLTGGPDDQDWIALHAQAHFRAVQDAQSGPVHWKDAGYWLCWPLALLALLAVRRGWSVAWSAGVLVVAMAGMPQPARADALADAFLTADQQGRRAFEHGRYDEAARHFHDPYWKGRAAYEAGDYKAALAAFSTLPSAEGYFYAGNTQTRLHRYDAALAAYDRALALKPGWQPAVVNRGIVARLLAAMAQTQQDQPAEPPDQTIADRTAQAGKMSQAPVAQAGSEEAWLRNLTLSPARFLRSKFAAEDAAAGARP</sequence>
<dbReference type="SUPFAM" id="SSF53300">
    <property type="entry name" value="vWA-like"/>
    <property type="match status" value="1"/>
</dbReference>
<dbReference type="PROSITE" id="PS50234">
    <property type="entry name" value="VWFA"/>
    <property type="match status" value="1"/>
</dbReference>
<dbReference type="Gene3D" id="3.40.50.410">
    <property type="entry name" value="von Willebrand factor, type A domain"/>
    <property type="match status" value="1"/>
</dbReference>
<dbReference type="PANTHER" id="PTHR22550">
    <property type="entry name" value="SPORE GERMINATION PROTEIN"/>
    <property type="match status" value="1"/>
</dbReference>
<dbReference type="OrthoDB" id="9807628at2"/>
<accession>A0A0C6NZR9</accession>
<dbReference type="Pfam" id="PF07719">
    <property type="entry name" value="TPR_2"/>
    <property type="match status" value="1"/>
</dbReference>
<dbReference type="InterPro" id="IPR011990">
    <property type="entry name" value="TPR-like_helical_dom_sf"/>
</dbReference>
<name>A0A0C6NZR9_BORBO</name>
<dbReference type="SMART" id="SM00327">
    <property type="entry name" value="VWA"/>
    <property type="match status" value="1"/>
</dbReference>
<keyword evidence="2 3" id="KW-0802">TPR repeat</keyword>
<dbReference type="Gene3D" id="1.25.40.10">
    <property type="entry name" value="Tetratricopeptide repeat domain"/>
    <property type="match status" value="1"/>
</dbReference>
<feature type="repeat" description="TPR" evidence="3">
    <location>
        <begin position="387"/>
        <end position="420"/>
    </location>
</feature>
<keyword evidence="1" id="KW-0677">Repeat</keyword>
<evidence type="ECO:0000259" key="4">
    <source>
        <dbReference type="PROSITE" id="PS50234"/>
    </source>
</evidence>
<dbReference type="InterPro" id="IPR013105">
    <property type="entry name" value="TPR_2"/>
</dbReference>
<evidence type="ECO:0000256" key="3">
    <source>
        <dbReference type="PROSITE-ProRule" id="PRU00339"/>
    </source>
</evidence>
<dbReference type="RefSeq" id="WP_015063797.1">
    <property type="nucleotide sequence ID" value="NC_019382.1"/>
</dbReference>
<dbReference type="AlphaFoldDB" id="A0A0C6NZR9"/>
<dbReference type="PANTHER" id="PTHR22550:SF14">
    <property type="entry name" value="VWFA DOMAIN-CONTAINING PROTEIN"/>
    <property type="match status" value="1"/>
</dbReference>
<evidence type="ECO:0000313" key="5">
    <source>
        <dbReference type="EMBL" id="CCJ52466.1"/>
    </source>
</evidence>
<evidence type="ECO:0000313" key="6">
    <source>
        <dbReference type="Proteomes" id="UP000007564"/>
    </source>
</evidence>
<organism evidence="5 6">
    <name type="scientific">Bordetella bronchiseptica 253</name>
    <dbReference type="NCBI Taxonomy" id="568707"/>
    <lineage>
        <taxon>Bacteria</taxon>
        <taxon>Pseudomonadati</taxon>
        <taxon>Pseudomonadota</taxon>
        <taxon>Betaproteobacteria</taxon>
        <taxon>Burkholderiales</taxon>
        <taxon>Alcaligenaceae</taxon>
        <taxon>Bordetella</taxon>
    </lineage>
</organism>
<reference evidence="5 6" key="1">
    <citation type="journal article" date="2012" name="BMC Genomics">
        <title>Comparative genomics of the classical Bordetella subspecies: the evolution and exchange of virulence-associated diversity amongst closely related pathogens.</title>
        <authorList>
            <person name="Park J."/>
            <person name="Zhang Y."/>
            <person name="Buboltz A.M."/>
            <person name="Zhang X."/>
            <person name="Schuster S.C."/>
            <person name="Ahuja U."/>
            <person name="Liu M."/>
            <person name="Miller J.F."/>
            <person name="Sebaihia M."/>
            <person name="Bentley S.D."/>
            <person name="Parkhill J."/>
            <person name="Harvill E.T."/>
        </authorList>
    </citation>
    <scope>NUCLEOTIDE SEQUENCE [LARGE SCALE GENOMIC DNA]</scope>
    <source>
        <strain evidence="5 6">253</strain>
    </source>
</reference>
<evidence type="ECO:0000256" key="2">
    <source>
        <dbReference type="ARBA" id="ARBA00022803"/>
    </source>
</evidence>